<evidence type="ECO:0000256" key="1">
    <source>
        <dbReference type="SAM" id="MobiDB-lite"/>
    </source>
</evidence>
<name>A0ABP1WHT3_9FIRM</name>
<organism evidence="3 4">
    <name type="scientific">Ruminococcus bicirculans</name>
    <name type="common">ex Wegman et al. 2014</name>
    <dbReference type="NCBI Taxonomy" id="1160721"/>
    <lineage>
        <taxon>Bacteria</taxon>
        <taxon>Bacillati</taxon>
        <taxon>Bacillota</taxon>
        <taxon>Clostridia</taxon>
        <taxon>Eubacteriales</taxon>
        <taxon>Oscillospiraceae</taxon>
        <taxon>Ruminococcus</taxon>
    </lineage>
</organism>
<evidence type="ECO:0000256" key="2">
    <source>
        <dbReference type="SAM" id="Phobius"/>
    </source>
</evidence>
<feature type="transmembrane region" description="Helical" evidence="2">
    <location>
        <begin position="298"/>
        <end position="321"/>
    </location>
</feature>
<keyword evidence="4" id="KW-1185">Reference proteome</keyword>
<dbReference type="Proteomes" id="UP000027600">
    <property type="component" value="Chromosome I"/>
</dbReference>
<evidence type="ECO:0000313" key="3">
    <source>
        <dbReference type="EMBL" id="CCO05342.1"/>
    </source>
</evidence>
<keyword evidence="2" id="KW-0472">Membrane</keyword>
<reference evidence="3 4" key="1">
    <citation type="journal article" date="2014" name="Int. J. Syst. Evol. Microbiol.">
        <title>Complete genome of a new Firmicutes species belonging to the dominant human colonic microbiota ('Ruminococcus bicirculans') reveals two chromosomes and a selective capacity to utilize plant glucans.</title>
        <authorList>
            <consortium name="NISC Comparative Sequencing Program"/>
            <person name="Wegmann U."/>
            <person name="Louis P."/>
            <person name="Goesmann A."/>
            <person name="Henrissat B."/>
            <person name="Duncan S.H."/>
            <person name="Flint H.J."/>
        </authorList>
    </citation>
    <scope>NUCLEOTIDE SEQUENCE [LARGE SCALE GENOMIC DNA]</scope>
    <source>
        <strain evidence="3 4">80/3</strain>
    </source>
</reference>
<evidence type="ECO:0008006" key="5">
    <source>
        <dbReference type="Google" id="ProtNLM"/>
    </source>
</evidence>
<feature type="transmembrane region" description="Helical" evidence="2">
    <location>
        <begin position="72"/>
        <end position="91"/>
    </location>
</feature>
<feature type="compositionally biased region" description="Gly residues" evidence="1">
    <location>
        <begin position="1"/>
        <end position="16"/>
    </location>
</feature>
<proteinExistence type="predicted"/>
<dbReference type="RefSeq" id="WP_051706684.1">
    <property type="nucleotide sequence ID" value="NZ_HF545616.1"/>
</dbReference>
<gene>
    <name evidence="3" type="ORF">RBI_I01640</name>
</gene>
<protein>
    <recommendedName>
        <fullName evidence="5">TPM domain-containing protein</fullName>
    </recommendedName>
</protein>
<feature type="compositionally biased region" description="Low complexity" evidence="1">
    <location>
        <begin position="17"/>
        <end position="31"/>
    </location>
</feature>
<dbReference type="EMBL" id="HF545616">
    <property type="protein sequence ID" value="CCO05342.1"/>
    <property type="molecule type" value="Genomic_DNA"/>
</dbReference>
<accession>A0ABP1WHT3</accession>
<evidence type="ECO:0000313" key="4">
    <source>
        <dbReference type="Proteomes" id="UP000027600"/>
    </source>
</evidence>
<keyword evidence="2" id="KW-1133">Transmembrane helix</keyword>
<keyword evidence="2" id="KW-0812">Transmembrane</keyword>
<sequence length="376" mass="41662">MPHSSGGGSHSGGSHSGSGFSSSSSSSGGSSAKHIKHTSFPGARRYVYYENYRPVYVYADYDIRKGTASGKFFSILGSAVSLLFGIMLLAMCYDKPQKMDTSPSYSCEIVDCAGVIDDADMVQSAIDDFYDETGIPVEVMTVNNEDWQGSYSKLEDFAYDMYVTEFDDEEHWLVAFYNRTGISPAVITVENSDWQGNYSDLENYAYDLYVNHFADESHWLIVYSTPDGYSSSDGFEDWYWEGMQGNDTDDVLTKSVTNSFNDELQNNLTARTRYTVSSAISTSFDDLTPTVMKSKVNWTILFTSIAILAFVCLHACLMIGINPKARKYAKAKPCSDAAQEKACEYCGYTYVVDTCTECPHCGAPIPPEDQPGARFT</sequence>
<feature type="region of interest" description="Disordered" evidence="1">
    <location>
        <begin position="1"/>
        <end position="36"/>
    </location>
</feature>